<dbReference type="Gene3D" id="1.10.1330.10">
    <property type="entry name" value="Dockerin domain"/>
    <property type="match status" value="1"/>
</dbReference>
<dbReference type="PROSITE" id="PS51766">
    <property type="entry name" value="DOCKERIN"/>
    <property type="match status" value="1"/>
</dbReference>
<dbReference type="Pfam" id="PF00404">
    <property type="entry name" value="Dockerin_1"/>
    <property type="match status" value="1"/>
</dbReference>
<feature type="domain" description="Dockerin" evidence="1">
    <location>
        <begin position="1331"/>
        <end position="1391"/>
    </location>
</feature>
<evidence type="ECO:0000313" key="3">
    <source>
        <dbReference type="Proteomes" id="UP000634805"/>
    </source>
</evidence>
<dbReference type="CDD" id="cd14256">
    <property type="entry name" value="Dockerin_I"/>
    <property type="match status" value="1"/>
</dbReference>
<dbReference type="Proteomes" id="UP000634805">
    <property type="component" value="Unassembled WGS sequence"/>
</dbReference>
<dbReference type="Gene3D" id="2.60.40.10">
    <property type="entry name" value="Immunoglobulins"/>
    <property type="match status" value="1"/>
</dbReference>
<comment type="caution">
    <text evidence="2">The sequence shown here is derived from an EMBL/GenBank/DDBJ whole genome shotgun (WGS) entry which is preliminary data.</text>
</comment>
<evidence type="ECO:0000313" key="2">
    <source>
        <dbReference type="EMBL" id="CAD6490997.1"/>
    </source>
</evidence>
<dbReference type="InterPro" id="IPR036439">
    <property type="entry name" value="Dockerin_dom_sf"/>
</dbReference>
<dbReference type="GO" id="GO:0000272">
    <property type="term" value="P:polysaccharide catabolic process"/>
    <property type="evidence" value="ECO:0007669"/>
    <property type="project" value="InterPro"/>
</dbReference>
<dbReference type="InterPro" id="IPR016134">
    <property type="entry name" value="Dockerin_dom"/>
</dbReference>
<dbReference type="InterPro" id="IPR002105">
    <property type="entry name" value="Dockerin_1_rpt"/>
</dbReference>
<reference evidence="2" key="1">
    <citation type="submission" date="2020-10" db="EMBL/GenBank/DDBJ databases">
        <authorList>
            <person name="Hahn C.J."/>
            <person name="Laso-Perez R."/>
            <person name="Vulcano F."/>
            <person name="Vaziourakis K.-M."/>
            <person name="Stokke R."/>
            <person name="Steen I.H."/>
            <person name="Teske A."/>
            <person name="Boetius A."/>
            <person name="Liebeke M."/>
            <person name="Amann R."/>
            <person name="Knittel K."/>
        </authorList>
    </citation>
    <scope>NUCLEOTIDE SEQUENCE</scope>
    <source>
        <strain evidence="2">Gfbio:e3339647-f889-4370-9287-4fb5cb688e4c:AG392D22_GoMArc1</strain>
    </source>
</reference>
<dbReference type="GO" id="GO:0004553">
    <property type="term" value="F:hydrolase activity, hydrolyzing O-glycosyl compounds"/>
    <property type="evidence" value="ECO:0007669"/>
    <property type="project" value="InterPro"/>
</dbReference>
<sequence length="1391" mass="156134">MPKYHLLVLVSWNLVVFSASARNIYFTKNNDGFLYDVENKIKRTIKVKHLTTERSYLLLITLFFISVMCTCQVASADDRISFEFPLETGDSIYFEDGYYKVTLVGTEWQFGWALLNISCDSCLYEPREVYGRKNETIHYPSADNPVISITNTRDVSRDSARVTISFPERWSYKLVTGEEVDKVEVNKVEIRGDVYDNLTNHKPNATGKGIASWNSYNFAGFFYDFDTDFWSETLTVESASGRSIDENDLVYESNPININFEHDDWGKYDLIGFMAEEYFAAYNNTIPVTSKDLLSKGYLSKVLIDEDDKHTITIGSTLPLKEGYALKAIDISVNDTLVRFVLLKDGEEVSGSDEIVDKGKNYVYEKKIGNVSDVPIIIVYVETVFHGRETDAAFIHGVFQISENPIEIETGDTYGIMEVKERSGKIIMKNRESISLDAGDMIDVMGEVRFKVADSDELRFYPFIDCSGYCEIRGMLTNGTETQTWDSYSFAGLYYDLDQDIKTEKLEISGISGRTIEKGNLTYQTHSTHKYFNVYKYKGLLVNGEANYSVIGWKGEQYAAINEKANKIARIVVEQDNTPSDKKTLTIGETWDIGDGWSLTAQGIDARATPRQAWLVLSKDGVKLEDEVVADGDVVTYQEDLSGESDVPLFVTYVDSVFVGATSDMVQLRYTWAISPDVTIIKSGDEFGKLEVVNATQKKLILNNNYNFSLDPESTKHIIGKINFKIADSSSLRFYPFIAINSFPPSPLPAAWSGIARWNLYENYTFALIDIDAKSSPRQAWLQLSKDDYVIEDIVVRPGDIYRYNGTHCEIFSAKMEAIFKGTATDLVRLTDVCQYSETNGSLLINNNTYLFIHGSPDRQDWEIYENYNFSLLDIDAGATPRQAWLQLSKNNVTVMDRVVVSGDCFSYGPNTTIFSACVGDIFWGMNSVGSKLVTLEGVYQYSEIDKSVLINNATYLFMPEEAAPLETAELEENYNLSLMDIDARATPREAWLQISNGTHRSNAIVHDGERYTDGALEIVIGSVFHGGKSTNMVLLSSVRQHSTNDTLILNQSMLLADQYPNGEIWALHENYALNPREIDAHVYPRQVWFTLLKNGTPVYDTVMSSKQVYTYYKGSMKVFTADISTVFHGTETDAVFLRDIKQYSELDGREFADLPHWYPVHLTYGYDIAAKQINWSTIALQLSKNNRIIDEGIFSDTFMLKDSGNQITVSGSLDSHNVTQYYNDTEVLNLTNVTLKAGYSKKTLYTSPRSLKISITSPIHRLQRNPITFASSVIGGTPPYSYNWTSTINNYIGSTDTFSRNLSNGSHTITAKVTDGRGVTATDSVVISFYNKLRGDVNSDTQITSADAAIVLEIAVGSSLCNPGTLAVADVSGDGKVTSLDALMILQQIR</sequence>
<name>A0A811T8S7_9EURY</name>
<gene>
    <name evidence="2" type="ORF">EMLJLAPB_00071</name>
</gene>
<dbReference type="Pfam" id="PF07752">
    <property type="entry name" value="S-layer"/>
    <property type="match status" value="3"/>
</dbReference>
<accession>A0A811T8S7</accession>
<dbReference type="SUPFAM" id="SSF63446">
    <property type="entry name" value="Type I dockerin domain"/>
    <property type="match status" value="1"/>
</dbReference>
<protein>
    <submittedName>
        <fullName evidence="2">S-layer protein</fullName>
    </submittedName>
</protein>
<dbReference type="Gene3D" id="2.60.98.40">
    <property type="match status" value="5"/>
</dbReference>
<dbReference type="Gene3D" id="2.60.40.4190">
    <property type="match status" value="2"/>
</dbReference>
<organism evidence="2 3">
    <name type="scientific">Candidatus Argoarchaeum ethanivorans</name>
    <dbReference type="NCBI Taxonomy" id="2608793"/>
    <lineage>
        <taxon>Archaea</taxon>
        <taxon>Methanobacteriati</taxon>
        <taxon>Methanobacteriota</taxon>
        <taxon>Stenosarchaea group</taxon>
        <taxon>Methanomicrobia</taxon>
        <taxon>Methanosarcinales</taxon>
        <taxon>Methanosarcinales incertae sedis</taxon>
        <taxon>GOM Arc I cluster</taxon>
        <taxon>Candidatus Argoarchaeum</taxon>
    </lineage>
</organism>
<dbReference type="InterPro" id="IPR013783">
    <property type="entry name" value="Ig-like_fold"/>
</dbReference>
<proteinExistence type="predicted"/>
<evidence type="ECO:0000259" key="1">
    <source>
        <dbReference type="PROSITE" id="PS51766"/>
    </source>
</evidence>
<dbReference type="NCBIfam" id="TIGR01567">
    <property type="entry name" value="S_layer_rel_Mac"/>
    <property type="match status" value="2"/>
</dbReference>
<dbReference type="InterPro" id="IPR006457">
    <property type="entry name" value="S_layer-rel_Mac"/>
</dbReference>
<dbReference type="EMBL" id="CAJHIS010000001">
    <property type="protein sequence ID" value="CAD6490997.1"/>
    <property type="molecule type" value="Genomic_DNA"/>
</dbReference>